<evidence type="ECO:0000313" key="6">
    <source>
        <dbReference type="Proteomes" id="UP000256485"/>
    </source>
</evidence>
<gene>
    <name evidence="5" type="ORF">DFJ64_2619</name>
</gene>
<dbReference type="Pfam" id="PF12840">
    <property type="entry name" value="HTH_20"/>
    <property type="match status" value="1"/>
</dbReference>
<dbReference type="InterPro" id="IPR000394">
    <property type="entry name" value="RNA_pol_sigma_54"/>
</dbReference>
<dbReference type="Proteomes" id="UP000256485">
    <property type="component" value="Unassembled WGS sequence"/>
</dbReference>
<dbReference type="OrthoDB" id="3396564at2"/>
<dbReference type="GO" id="GO:0001216">
    <property type="term" value="F:DNA-binding transcription activator activity"/>
    <property type="evidence" value="ECO:0007669"/>
    <property type="project" value="InterPro"/>
</dbReference>
<keyword evidence="2 5" id="KW-0238">DNA-binding</keyword>
<evidence type="ECO:0000256" key="2">
    <source>
        <dbReference type="ARBA" id="ARBA00023125"/>
    </source>
</evidence>
<dbReference type="SUPFAM" id="SSF46785">
    <property type="entry name" value="Winged helix' DNA-binding domain"/>
    <property type="match status" value="1"/>
</dbReference>
<dbReference type="PROSITE" id="PS00717">
    <property type="entry name" value="SIGMA54_1"/>
    <property type="match status" value="1"/>
</dbReference>
<dbReference type="InterPro" id="IPR001845">
    <property type="entry name" value="HTH_ArsR_DNA-bd_dom"/>
</dbReference>
<keyword evidence="3" id="KW-0804">Transcription</keyword>
<evidence type="ECO:0000256" key="1">
    <source>
        <dbReference type="ARBA" id="ARBA00023015"/>
    </source>
</evidence>
<dbReference type="SMART" id="SM00418">
    <property type="entry name" value="HTH_ARSR"/>
    <property type="match status" value="1"/>
</dbReference>
<dbReference type="InterPro" id="IPR036390">
    <property type="entry name" value="WH_DNA-bd_sf"/>
</dbReference>
<keyword evidence="1" id="KW-0805">Transcription regulation</keyword>
<dbReference type="RefSeq" id="WP_147304695.1">
    <property type="nucleotide sequence ID" value="NZ_QTUC01000001.1"/>
</dbReference>
<dbReference type="CDD" id="cd00090">
    <property type="entry name" value="HTH_ARSR"/>
    <property type="match status" value="1"/>
</dbReference>
<sequence>MTTPLPDLAIARPAPVLRVAEPSLAATVPTTMLLVDYALGLMAMPTPELQALAEHLPAEIVEESWPVRAAMAHGTVLRDVLMHHLPAGHPGHQEWTDLRRWLAEWSDEFTHGVIAWGVDAVMRYGKPQPDPKPTAADIAPLSQPSPAVRRDGVEVLRAWGVRNAEERLGELLDPRVFRAALLRLLDAIWDGWLDRAWRESLDEMRAVVAATPPPPPGCGGAQWISLVTGLRPDEQYAAEAERATELVVMPTPGLGRSLSLFTDQTTWVLFTPQHEPRTPERTTARLGPGRWVGTSERTGISVGRLGALAPAMHALGDRTRLAIVLHLLEHGPLTMQELAEALQVHQSTISRQVTALRKAEMVTVRRDRRVAVQRETIREACQTLLAALE</sequence>
<protein>
    <submittedName>
        <fullName evidence="5">DNA-binding transcriptional ArsR family regulator</fullName>
    </submittedName>
</protein>
<dbReference type="PROSITE" id="PS50987">
    <property type="entry name" value="HTH_ARSR_2"/>
    <property type="match status" value="1"/>
</dbReference>
<dbReference type="AlphaFoldDB" id="A0A3D9V6S2"/>
<organism evidence="5 6">
    <name type="scientific">Thermasporomyces composti</name>
    <dbReference type="NCBI Taxonomy" id="696763"/>
    <lineage>
        <taxon>Bacteria</taxon>
        <taxon>Bacillati</taxon>
        <taxon>Actinomycetota</taxon>
        <taxon>Actinomycetes</taxon>
        <taxon>Propionibacteriales</taxon>
        <taxon>Nocardioidaceae</taxon>
        <taxon>Thermasporomyces</taxon>
    </lineage>
</organism>
<dbReference type="GO" id="GO:0016987">
    <property type="term" value="F:sigma factor activity"/>
    <property type="evidence" value="ECO:0007669"/>
    <property type="project" value="InterPro"/>
</dbReference>
<evidence type="ECO:0000256" key="3">
    <source>
        <dbReference type="ARBA" id="ARBA00023163"/>
    </source>
</evidence>
<dbReference type="PANTHER" id="PTHR33154">
    <property type="entry name" value="TRANSCRIPTIONAL REGULATOR, ARSR FAMILY"/>
    <property type="match status" value="1"/>
</dbReference>
<keyword evidence="6" id="KW-1185">Reference proteome</keyword>
<feature type="domain" description="HTH arsR-type" evidence="4">
    <location>
        <begin position="300"/>
        <end position="389"/>
    </location>
</feature>
<evidence type="ECO:0000259" key="4">
    <source>
        <dbReference type="PROSITE" id="PS50987"/>
    </source>
</evidence>
<comment type="caution">
    <text evidence="5">The sequence shown here is derived from an EMBL/GenBank/DDBJ whole genome shotgun (WGS) entry which is preliminary data.</text>
</comment>
<dbReference type="InterPro" id="IPR011991">
    <property type="entry name" value="ArsR-like_HTH"/>
</dbReference>
<accession>A0A3D9V6S2</accession>
<evidence type="ECO:0000313" key="5">
    <source>
        <dbReference type="EMBL" id="REF37179.1"/>
    </source>
</evidence>
<name>A0A3D9V6S2_THECX</name>
<dbReference type="GO" id="GO:0003677">
    <property type="term" value="F:DNA binding"/>
    <property type="evidence" value="ECO:0007669"/>
    <property type="project" value="UniProtKB-KW"/>
</dbReference>
<dbReference type="EMBL" id="QTUC01000001">
    <property type="protein sequence ID" value="REF37179.1"/>
    <property type="molecule type" value="Genomic_DNA"/>
</dbReference>
<dbReference type="Gene3D" id="1.10.10.10">
    <property type="entry name" value="Winged helix-like DNA-binding domain superfamily/Winged helix DNA-binding domain"/>
    <property type="match status" value="1"/>
</dbReference>
<dbReference type="InterPro" id="IPR036388">
    <property type="entry name" value="WH-like_DNA-bd_sf"/>
</dbReference>
<dbReference type="InterPro" id="IPR051081">
    <property type="entry name" value="HTH_MetalResp_TranReg"/>
</dbReference>
<dbReference type="PANTHER" id="PTHR33154:SF33">
    <property type="entry name" value="TRANSCRIPTIONAL REPRESSOR SDPR"/>
    <property type="match status" value="1"/>
</dbReference>
<proteinExistence type="predicted"/>
<reference evidence="5 6" key="1">
    <citation type="submission" date="2018-08" db="EMBL/GenBank/DDBJ databases">
        <title>Sequencing the genomes of 1000 actinobacteria strains.</title>
        <authorList>
            <person name="Klenk H.-P."/>
        </authorList>
    </citation>
    <scope>NUCLEOTIDE SEQUENCE [LARGE SCALE GENOMIC DNA]</scope>
    <source>
        <strain evidence="5 6">DSM 22891</strain>
    </source>
</reference>